<feature type="domain" description="Methionyl/Valyl/Leucyl/Isoleucyl-tRNA synthetase anticodon-binding" evidence="11">
    <location>
        <begin position="822"/>
        <end position="939"/>
    </location>
</feature>
<evidence type="ECO:0000256" key="6">
    <source>
        <dbReference type="ARBA" id="ARBA00022840"/>
    </source>
</evidence>
<keyword evidence="3" id="KW-0963">Cytoplasm</keyword>
<evidence type="ECO:0000256" key="1">
    <source>
        <dbReference type="ARBA" id="ARBA00005594"/>
    </source>
</evidence>
<evidence type="ECO:0000259" key="13">
    <source>
        <dbReference type="Pfam" id="PF13603"/>
    </source>
</evidence>
<dbReference type="AlphaFoldDB" id="A0A6J6L9Q9"/>
<keyword evidence="4" id="KW-0436">Ligase</keyword>
<evidence type="ECO:0000256" key="9">
    <source>
        <dbReference type="ARBA" id="ARBA00030520"/>
    </source>
</evidence>
<dbReference type="InterPro" id="IPR009080">
    <property type="entry name" value="tRNAsynth_Ia_anticodon-bd"/>
</dbReference>
<evidence type="ECO:0000256" key="4">
    <source>
        <dbReference type="ARBA" id="ARBA00022598"/>
    </source>
</evidence>
<dbReference type="FunFam" id="3.40.50.620:FF:000056">
    <property type="entry name" value="Leucine--tRNA ligase"/>
    <property type="match status" value="1"/>
</dbReference>
<dbReference type="InterPro" id="IPR025709">
    <property type="entry name" value="Leu_tRNA-synth_edit"/>
</dbReference>
<dbReference type="Gene3D" id="1.10.730.10">
    <property type="entry name" value="Isoleucyl-tRNA Synthetase, Domain 1"/>
    <property type="match status" value="2"/>
</dbReference>
<dbReference type="InterPro" id="IPR002302">
    <property type="entry name" value="Leu-tRNA-ligase"/>
</dbReference>
<evidence type="ECO:0000256" key="8">
    <source>
        <dbReference type="ARBA" id="ARBA00023146"/>
    </source>
</evidence>
<evidence type="ECO:0000259" key="12">
    <source>
        <dbReference type="Pfam" id="PF09334"/>
    </source>
</evidence>
<keyword evidence="7" id="KW-0648">Protein biosynthesis</keyword>
<dbReference type="CDD" id="cd07958">
    <property type="entry name" value="Anticodon_Ia_Leu_BEm"/>
    <property type="match status" value="1"/>
</dbReference>
<dbReference type="GO" id="GO:0004823">
    <property type="term" value="F:leucine-tRNA ligase activity"/>
    <property type="evidence" value="ECO:0007669"/>
    <property type="project" value="UniProtKB-EC"/>
</dbReference>
<dbReference type="EC" id="6.1.1.4" evidence="2"/>
<dbReference type="FunFam" id="3.40.50.620:FF:000087">
    <property type="entry name" value="Leucine--tRNA ligase"/>
    <property type="match status" value="1"/>
</dbReference>
<comment type="catalytic activity">
    <reaction evidence="10">
        <text>tRNA(Leu) + L-leucine + ATP = L-leucyl-tRNA(Leu) + AMP + diphosphate</text>
        <dbReference type="Rhea" id="RHEA:11688"/>
        <dbReference type="Rhea" id="RHEA-COMP:9613"/>
        <dbReference type="Rhea" id="RHEA-COMP:9622"/>
        <dbReference type="ChEBI" id="CHEBI:30616"/>
        <dbReference type="ChEBI" id="CHEBI:33019"/>
        <dbReference type="ChEBI" id="CHEBI:57427"/>
        <dbReference type="ChEBI" id="CHEBI:78442"/>
        <dbReference type="ChEBI" id="CHEBI:78494"/>
        <dbReference type="ChEBI" id="CHEBI:456215"/>
        <dbReference type="EC" id="6.1.1.4"/>
    </reaction>
</comment>
<dbReference type="SUPFAM" id="SSF52374">
    <property type="entry name" value="Nucleotidylyl transferase"/>
    <property type="match status" value="1"/>
</dbReference>
<keyword evidence="6" id="KW-0067">ATP-binding</keyword>
<organism evidence="14">
    <name type="scientific">freshwater metagenome</name>
    <dbReference type="NCBI Taxonomy" id="449393"/>
    <lineage>
        <taxon>unclassified sequences</taxon>
        <taxon>metagenomes</taxon>
        <taxon>ecological metagenomes</taxon>
    </lineage>
</organism>
<dbReference type="NCBIfam" id="TIGR00396">
    <property type="entry name" value="leuS_bact"/>
    <property type="match status" value="1"/>
</dbReference>
<dbReference type="Gene3D" id="3.40.50.620">
    <property type="entry name" value="HUPs"/>
    <property type="match status" value="3"/>
</dbReference>
<dbReference type="PANTHER" id="PTHR43740">
    <property type="entry name" value="LEUCYL-TRNA SYNTHETASE"/>
    <property type="match status" value="1"/>
</dbReference>
<feature type="domain" description="Methionyl/Leucyl tRNA synthetase" evidence="12">
    <location>
        <begin position="93"/>
        <end position="197"/>
    </location>
</feature>
<dbReference type="InterPro" id="IPR014729">
    <property type="entry name" value="Rossmann-like_a/b/a_fold"/>
</dbReference>
<evidence type="ECO:0000256" key="2">
    <source>
        <dbReference type="ARBA" id="ARBA00013164"/>
    </source>
</evidence>
<dbReference type="GO" id="GO:0005739">
    <property type="term" value="C:mitochondrion"/>
    <property type="evidence" value="ECO:0007669"/>
    <property type="project" value="UniProtKB-ARBA"/>
</dbReference>
<dbReference type="SUPFAM" id="SSF50677">
    <property type="entry name" value="ValRS/IleRS/LeuRS editing domain"/>
    <property type="match status" value="1"/>
</dbReference>
<evidence type="ECO:0000259" key="11">
    <source>
        <dbReference type="Pfam" id="PF08264"/>
    </source>
</evidence>
<dbReference type="Pfam" id="PF08264">
    <property type="entry name" value="Anticodon_1"/>
    <property type="match status" value="1"/>
</dbReference>
<evidence type="ECO:0000313" key="14">
    <source>
        <dbReference type="EMBL" id="CAB4657065.1"/>
    </source>
</evidence>
<dbReference type="InterPro" id="IPR001412">
    <property type="entry name" value="aa-tRNA-synth_I_CS"/>
</dbReference>
<reference evidence="14" key="1">
    <citation type="submission" date="2020-05" db="EMBL/GenBank/DDBJ databases">
        <authorList>
            <person name="Chiriac C."/>
            <person name="Salcher M."/>
            <person name="Ghai R."/>
            <person name="Kavagutti S V."/>
        </authorList>
    </citation>
    <scope>NUCLEOTIDE SEQUENCE</scope>
</reference>
<dbReference type="InterPro" id="IPR009008">
    <property type="entry name" value="Val/Leu/Ile-tRNA-synth_edit"/>
</dbReference>
<evidence type="ECO:0000256" key="7">
    <source>
        <dbReference type="ARBA" id="ARBA00022917"/>
    </source>
</evidence>
<comment type="similarity">
    <text evidence="1">Belongs to the class-I aminoacyl-tRNA synthetase family.</text>
</comment>
<proteinExistence type="inferred from homology"/>
<dbReference type="FunFam" id="1.10.730.10:FF:000011">
    <property type="entry name" value="Leucine--tRNA ligase chloroplastic/mitochondrial"/>
    <property type="match status" value="1"/>
</dbReference>
<evidence type="ECO:0000256" key="5">
    <source>
        <dbReference type="ARBA" id="ARBA00022741"/>
    </source>
</evidence>
<dbReference type="SUPFAM" id="SSF47323">
    <property type="entry name" value="Anticodon-binding domain of a subclass of class I aminoacyl-tRNA synthetases"/>
    <property type="match status" value="1"/>
</dbReference>
<dbReference type="PRINTS" id="PR00985">
    <property type="entry name" value="TRNASYNTHLEU"/>
</dbReference>
<name>A0A6J6L9Q9_9ZZZZ</name>
<evidence type="ECO:0000256" key="3">
    <source>
        <dbReference type="ARBA" id="ARBA00022490"/>
    </source>
</evidence>
<keyword evidence="5" id="KW-0547">Nucleotide-binding</keyword>
<dbReference type="PROSITE" id="PS00178">
    <property type="entry name" value="AA_TRNA_LIGASE_I"/>
    <property type="match status" value="1"/>
</dbReference>
<dbReference type="EMBL" id="CAEZWJ010000028">
    <property type="protein sequence ID" value="CAB4657065.1"/>
    <property type="molecule type" value="Genomic_DNA"/>
</dbReference>
<dbReference type="Pfam" id="PF13603">
    <property type="entry name" value="tRNA-synt_1_2"/>
    <property type="match status" value="1"/>
</dbReference>
<dbReference type="GO" id="GO:0005829">
    <property type="term" value="C:cytosol"/>
    <property type="evidence" value="ECO:0007669"/>
    <property type="project" value="TreeGrafter"/>
</dbReference>
<evidence type="ECO:0000256" key="10">
    <source>
        <dbReference type="ARBA" id="ARBA00047469"/>
    </source>
</evidence>
<dbReference type="InterPro" id="IPR015413">
    <property type="entry name" value="Methionyl/Leucyl_tRNA_Synth"/>
</dbReference>
<protein>
    <recommendedName>
        <fullName evidence="2">leucine--tRNA ligase</fullName>
        <ecNumber evidence="2">6.1.1.4</ecNumber>
    </recommendedName>
    <alternativeName>
        <fullName evidence="9">Leucyl-tRNA synthetase</fullName>
    </alternativeName>
</protein>
<accession>A0A6J6L9Q9</accession>
<keyword evidence="8" id="KW-0030">Aminoacyl-tRNA synthetase</keyword>
<dbReference type="FunFam" id="3.40.50.620:FF:000060">
    <property type="entry name" value="Leucine--tRNA ligase"/>
    <property type="match status" value="1"/>
</dbReference>
<dbReference type="Pfam" id="PF09334">
    <property type="entry name" value="tRNA-synt_1g"/>
    <property type="match status" value="1"/>
</dbReference>
<dbReference type="GO" id="GO:0006429">
    <property type="term" value="P:leucyl-tRNA aminoacylation"/>
    <property type="evidence" value="ECO:0007669"/>
    <property type="project" value="InterPro"/>
</dbReference>
<sequence>MNRPWVDGDQISGVVSTRLYDGTPMSDSATPSTPAATNFPTFRYSARLAAEIESRWQDTWEREGTYNAPNPAGPMAEPDRVAGREKLFVLDMFPYPSGAGLHVGHPLGYIGTDVFARFKRMKGYNVLHALGYDSFGLPAEQHAITTGVHPRINTEENVANMRRQLRRLGLGHDPRRSVSTTDEAFYKWTQWIFLQVHGAWYDTDLGRARRIEDLIAEFDAGTRAPHDGSTWSALSAPEKHVLIDTYRLAYLTDAPVNWCPGLGTILANEEVTSDGRSDIGNYPVFKRNMKQWMMRITSYADRLLDDLDRLDWPEPIKMMQRNWINRSEGARVTFGSPAGGIEVFTTRPDTLFGATFLVLSPEHPLVEAVTTADAKAAVDAYRAAAAAKADDERQDDSKEKTGVFTGAMAVNPVTGGEVPIYIADYVLMGYGTGAIMAVPSGDQRDFEFARTYNLPITATAMPPASWFEQHGIAPSSDCSTWPEVFTGDGEYIDSANDSVSLNGLTSIADAKTRMNGWLAAQGVGEPTTTYRLRDWLFSRQRYWGEPFPIVYDELGNAHAVPESALPVLLPELADFKPTALDPNDATSDPVPPLARVKEWTTVTLDLGDGAREYRREVNVMPQWAGSCWYEMRYLDPTNTEAFIDPAVEKYWMGPQGDGHTGGVDLYVGGVEHAVLHLLYARFWHKVLFDLGHVSSEEPFHRLYNQGYVQAYAYRDARGQAVPAAEVEEKDGVYSWNGETVAREYGKMGKSLKNIVTPDEMYDEFGADTFRLYEMAMGPLDASRPWNTRDVIGMQRFLQRLWRNVINEDTGETIVSDEAAPEELLRHLHRTIVGVESDMAGLRFNTAIAKLIEFNNALTVHVTTHSSTPRVIAQALVQMLSPLCPHLAEELWSKIGNTGTVTYVPFPEADPALLVEDSIEVPVQVNGKVRGRISVVPDADEATHLAAAMAQENVIAALEGKTPVKTIVIPGRTVNIVVK</sequence>
<feature type="domain" description="Leucyl-tRNA synthetase editing" evidence="13">
    <location>
        <begin position="321"/>
        <end position="465"/>
    </location>
</feature>
<dbReference type="HAMAP" id="MF_00049_B">
    <property type="entry name" value="Leu_tRNA_synth_B"/>
    <property type="match status" value="1"/>
</dbReference>
<gene>
    <name evidence="14" type="ORF">UFOPK2214_00981</name>
</gene>
<dbReference type="InterPro" id="IPR013155">
    <property type="entry name" value="M/V/L/I-tRNA-synth_anticd-bd"/>
</dbReference>
<dbReference type="PANTHER" id="PTHR43740:SF2">
    <property type="entry name" value="LEUCINE--TRNA LIGASE, MITOCHONDRIAL"/>
    <property type="match status" value="1"/>
</dbReference>
<dbReference type="GO" id="GO:0002161">
    <property type="term" value="F:aminoacyl-tRNA deacylase activity"/>
    <property type="evidence" value="ECO:0007669"/>
    <property type="project" value="InterPro"/>
</dbReference>
<dbReference type="GO" id="GO:0005524">
    <property type="term" value="F:ATP binding"/>
    <property type="evidence" value="ECO:0007669"/>
    <property type="project" value="UniProtKB-KW"/>
</dbReference>